<evidence type="ECO:0000313" key="2">
    <source>
        <dbReference type="EMBL" id="MQQ99560.1"/>
    </source>
</evidence>
<feature type="transmembrane region" description="Helical" evidence="1">
    <location>
        <begin position="12"/>
        <end position="30"/>
    </location>
</feature>
<dbReference type="EMBL" id="WINI01000001">
    <property type="protein sequence ID" value="MQQ99560.1"/>
    <property type="molecule type" value="Genomic_DNA"/>
</dbReference>
<evidence type="ECO:0000256" key="1">
    <source>
        <dbReference type="SAM" id="Phobius"/>
    </source>
</evidence>
<reference evidence="2 3" key="1">
    <citation type="submission" date="2019-10" db="EMBL/GenBank/DDBJ databases">
        <title>Glaciimonas soli sp. nov., a psychrophilic bacterium isolated from the forest soil of a high elevation mountain in Taiwan.</title>
        <authorList>
            <person name="Wang L.-T."/>
            <person name="Shieh W.Y."/>
        </authorList>
    </citation>
    <scope>NUCLEOTIDE SEQUENCE [LARGE SCALE GENOMIC DNA]</scope>
    <source>
        <strain evidence="2 3">GS1</strain>
    </source>
</reference>
<organism evidence="2 3">
    <name type="scientific">Glaciimonas soli</name>
    <dbReference type="NCBI Taxonomy" id="2590999"/>
    <lineage>
        <taxon>Bacteria</taxon>
        <taxon>Pseudomonadati</taxon>
        <taxon>Pseudomonadota</taxon>
        <taxon>Betaproteobacteria</taxon>
        <taxon>Burkholderiales</taxon>
        <taxon>Oxalobacteraceae</taxon>
        <taxon>Glaciimonas</taxon>
    </lineage>
</organism>
<keyword evidence="1" id="KW-0472">Membrane</keyword>
<evidence type="ECO:0000313" key="3">
    <source>
        <dbReference type="Proteomes" id="UP000451565"/>
    </source>
</evidence>
<feature type="transmembrane region" description="Helical" evidence="1">
    <location>
        <begin position="141"/>
        <end position="161"/>
    </location>
</feature>
<name>A0A843YQ93_9BURK</name>
<keyword evidence="1" id="KW-1133">Transmembrane helix</keyword>
<proteinExistence type="predicted"/>
<accession>A0A843YQ93</accession>
<dbReference type="Proteomes" id="UP000451565">
    <property type="component" value="Unassembled WGS sequence"/>
</dbReference>
<dbReference type="AlphaFoldDB" id="A0A843YQ93"/>
<keyword evidence="3" id="KW-1185">Reference proteome</keyword>
<keyword evidence="1" id="KW-0812">Transmembrane</keyword>
<sequence length="185" mass="20900">MLRQLLKESWLFKSGIIVLIAGLVALYMGLAGEKALPLQALQVQNATVTKVVDVVERRKRSVVHEWFELTAEQNGAAVVWRIDSSTIDQNVVNSLIGTSVKAWINLDNENEIYQIEVNGKILVAYSQTRRYHKIRTLEDLYLAYFMIILGTLMMTSAALLLRYQMRSQTAITNNQTDKAKRGGAK</sequence>
<protein>
    <submittedName>
        <fullName evidence="2">Uncharacterized protein</fullName>
    </submittedName>
</protein>
<dbReference type="RefSeq" id="WP_153233124.1">
    <property type="nucleotide sequence ID" value="NZ_WINI01000001.1"/>
</dbReference>
<gene>
    <name evidence="2" type="ORF">GEV47_02520</name>
</gene>
<comment type="caution">
    <text evidence="2">The sequence shown here is derived from an EMBL/GenBank/DDBJ whole genome shotgun (WGS) entry which is preliminary data.</text>
</comment>